<gene>
    <name evidence="1" type="ORF">llap_21104</name>
</gene>
<accession>A0A2I0T470</accession>
<dbReference type="AlphaFoldDB" id="A0A2I0T470"/>
<evidence type="ECO:0000313" key="2">
    <source>
        <dbReference type="Proteomes" id="UP000233556"/>
    </source>
</evidence>
<name>A0A2I0T470_LIMLA</name>
<keyword evidence="2" id="KW-1185">Reference proteome</keyword>
<reference evidence="2" key="2">
    <citation type="submission" date="2017-12" db="EMBL/GenBank/DDBJ databases">
        <title>Genome sequence of the Bar-tailed Godwit (Limosa lapponica baueri).</title>
        <authorList>
            <person name="Lima N.C.B."/>
            <person name="Parody-Merino A.M."/>
            <person name="Battley P.F."/>
            <person name="Fidler A.E."/>
            <person name="Prosdocimi F."/>
        </authorList>
    </citation>
    <scope>NUCLEOTIDE SEQUENCE [LARGE SCALE GENOMIC DNA]</scope>
</reference>
<dbReference type="EMBL" id="KZ519943">
    <property type="protein sequence ID" value="PKU28592.1"/>
    <property type="molecule type" value="Genomic_DNA"/>
</dbReference>
<proteinExistence type="predicted"/>
<evidence type="ECO:0000313" key="1">
    <source>
        <dbReference type="EMBL" id="PKU28592.1"/>
    </source>
</evidence>
<protein>
    <submittedName>
        <fullName evidence="1">Uncharacterized protein</fullName>
    </submittedName>
</protein>
<dbReference type="Proteomes" id="UP000233556">
    <property type="component" value="Unassembled WGS sequence"/>
</dbReference>
<sequence length="72" mass="8071">MTMSQQCALVAKKANGILGGIRKSVTSRIMREQPSMVLGVAHTVVKRMSPFVRQMDFALDWMEVEAGRAVYR</sequence>
<organism evidence="1 2">
    <name type="scientific">Limosa lapponica baueri</name>
    <dbReference type="NCBI Taxonomy" id="1758121"/>
    <lineage>
        <taxon>Eukaryota</taxon>
        <taxon>Metazoa</taxon>
        <taxon>Chordata</taxon>
        <taxon>Craniata</taxon>
        <taxon>Vertebrata</taxon>
        <taxon>Euteleostomi</taxon>
        <taxon>Archelosauria</taxon>
        <taxon>Archosauria</taxon>
        <taxon>Dinosauria</taxon>
        <taxon>Saurischia</taxon>
        <taxon>Theropoda</taxon>
        <taxon>Coelurosauria</taxon>
        <taxon>Aves</taxon>
        <taxon>Neognathae</taxon>
        <taxon>Neoaves</taxon>
        <taxon>Charadriiformes</taxon>
        <taxon>Scolopacidae</taxon>
        <taxon>Limosa</taxon>
    </lineage>
</organism>
<reference evidence="2" key="1">
    <citation type="submission" date="2017-11" db="EMBL/GenBank/DDBJ databases">
        <authorList>
            <person name="Lima N.C."/>
            <person name="Parody-Merino A.M."/>
            <person name="Battley P.F."/>
            <person name="Fidler A.E."/>
            <person name="Prosdocimi F."/>
        </authorList>
    </citation>
    <scope>NUCLEOTIDE SEQUENCE [LARGE SCALE GENOMIC DNA]</scope>
</reference>
<dbReference type="OrthoDB" id="421051at2759"/>